<reference evidence="2" key="1">
    <citation type="journal article" date="2023" name="Mol. Phylogenet. Evol.">
        <title>Genome-scale phylogeny and comparative genomics of the fungal order Sordariales.</title>
        <authorList>
            <person name="Hensen N."/>
            <person name="Bonometti L."/>
            <person name="Westerberg I."/>
            <person name="Brannstrom I.O."/>
            <person name="Guillou S."/>
            <person name="Cros-Aarteil S."/>
            <person name="Calhoun S."/>
            <person name="Haridas S."/>
            <person name="Kuo A."/>
            <person name="Mondo S."/>
            <person name="Pangilinan J."/>
            <person name="Riley R."/>
            <person name="LaButti K."/>
            <person name="Andreopoulos B."/>
            <person name="Lipzen A."/>
            <person name="Chen C."/>
            <person name="Yan M."/>
            <person name="Daum C."/>
            <person name="Ng V."/>
            <person name="Clum A."/>
            <person name="Steindorff A."/>
            <person name="Ohm R.A."/>
            <person name="Martin F."/>
            <person name="Silar P."/>
            <person name="Natvig D.O."/>
            <person name="Lalanne C."/>
            <person name="Gautier V."/>
            <person name="Ament-Velasquez S.L."/>
            <person name="Kruys A."/>
            <person name="Hutchinson M.I."/>
            <person name="Powell A.J."/>
            <person name="Barry K."/>
            <person name="Miller A.N."/>
            <person name="Grigoriev I.V."/>
            <person name="Debuchy R."/>
            <person name="Gladieux P."/>
            <person name="Hiltunen Thoren M."/>
            <person name="Johannesson H."/>
        </authorList>
    </citation>
    <scope>NUCLEOTIDE SEQUENCE</scope>
    <source>
        <strain evidence="2">CBS 315.58</strain>
    </source>
</reference>
<dbReference type="AlphaFoldDB" id="A0AAN7AWV2"/>
<sequence length="287" mass="32308">MSRHRRPAKQTPPNPVKVWDDIASFWDESITPGGNKYFHRLQAPCLDRLLGKHLHHGARCLDLATGNGLVARWLLDKGVGWVLATDASTQMMEIAERNFSAGGYDDSQYLCLQTDVTVLYDMSDLQEYGGKRQLFDIIVINMALMDIERLDVLAEALPRLLNSNGVFVATVLHPVFFTCNPSKSISISFDPATGEQVIKRSKVITEYLDVAPAQGIACPNQPVKQTYYHRPIHELLSIFLKDGDMVLDAIEEPAFNKGDFDDKRVESSTNFTQLPALFAFRLRRRVP</sequence>
<dbReference type="GO" id="GO:0032259">
    <property type="term" value="P:methylation"/>
    <property type="evidence" value="ECO:0007669"/>
    <property type="project" value="UniProtKB-KW"/>
</dbReference>
<comment type="caution">
    <text evidence="2">The sequence shown here is derived from an EMBL/GenBank/DDBJ whole genome shotgun (WGS) entry which is preliminary data.</text>
</comment>
<evidence type="ECO:0000313" key="3">
    <source>
        <dbReference type="Proteomes" id="UP001303160"/>
    </source>
</evidence>
<keyword evidence="2" id="KW-0489">Methyltransferase</keyword>
<dbReference type="Proteomes" id="UP001303160">
    <property type="component" value="Unassembled WGS sequence"/>
</dbReference>
<name>A0AAN7AWV2_9PEZI</name>
<evidence type="ECO:0000313" key="2">
    <source>
        <dbReference type="EMBL" id="KAK4201382.1"/>
    </source>
</evidence>
<evidence type="ECO:0000259" key="1">
    <source>
        <dbReference type="Pfam" id="PF08241"/>
    </source>
</evidence>
<dbReference type="EMBL" id="MU863908">
    <property type="protein sequence ID" value="KAK4201382.1"/>
    <property type="molecule type" value="Genomic_DNA"/>
</dbReference>
<organism evidence="2 3">
    <name type="scientific">Triangularia verruculosa</name>
    <dbReference type="NCBI Taxonomy" id="2587418"/>
    <lineage>
        <taxon>Eukaryota</taxon>
        <taxon>Fungi</taxon>
        <taxon>Dikarya</taxon>
        <taxon>Ascomycota</taxon>
        <taxon>Pezizomycotina</taxon>
        <taxon>Sordariomycetes</taxon>
        <taxon>Sordariomycetidae</taxon>
        <taxon>Sordariales</taxon>
        <taxon>Podosporaceae</taxon>
        <taxon>Triangularia</taxon>
    </lineage>
</organism>
<dbReference type="InterPro" id="IPR013216">
    <property type="entry name" value="Methyltransf_11"/>
</dbReference>
<keyword evidence="2" id="KW-0808">Transferase</keyword>
<protein>
    <submittedName>
        <fullName evidence="2">S-adenosyl-L-methionine-dependent methyltransferase</fullName>
    </submittedName>
</protein>
<dbReference type="InterPro" id="IPR029063">
    <property type="entry name" value="SAM-dependent_MTases_sf"/>
</dbReference>
<dbReference type="GO" id="GO:0008757">
    <property type="term" value="F:S-adenosylmethionine-dependent methyltransferase activity"/>
    <property type="evidence" value="ECO:0007669"/>
    <property type="project" value="InterPro"/>
</dbReference>
<accession>A0AAN7AWV2</accession>
<reference evidence="2" key="2">
    <citation type="submission" date="2023-05" db="EMBL/GenBank/DDBJ databases">
        <authorList>
            <consortium name="Lawrence Berkeley National Laboratory"/>
            <person name="Steindorff A."/>
            <person name="Hensen N."/>
            <person name="Bonometti L."/>
            <person name="Westerberg I."/>
            <person name="Brannstrom I.O."/>
            <person name="Guillou S."/>
            <person name="Cros-Aarteil S."/>
            <person name="Calhoun S."/>
            <person name="Haridas S."/>
            <person name="Kuo A."/>
            <person name="Mondo S."/>
            <person name="Pangilinan J."/>
            <person name="Riley R."/>
            <person name="Labutti K."/>
            <person name="Andreopoulos B."/>
            <person name="Lipzen A."/>
            <person name="Chen C."/>
            <person name="Yanf M."/>
            <person name="Daum C."/>
            <person name="Ng V."/>
            <person name="Clum A."/>
            <person name="Ohm R."/>
            <person name="Martin F."/>
            <person name="Silar P."/>
            <person name="Natvig D."/>
            <person name="Lalanne C."/>
            <person name="Gautier V."/>
            <person name="Ament-Velasquez S.L."/>
            <person name="Kruys A."/>
            <person name="Hutchinson M.I."/>
            <person name="Powell A.J."/>
            <person name="Barry K."/>
            <person name="Miller A.N."/>
            <person name="Grigoriev I.V."/>
            <person name="Debuchy R."/>
            <person name="Gladieux P."/>
            <person name="Thoren M.H."/>
            <person name="Johannesson H."/>
        </authorList>
    </citation>
    <scope>NUCLEOTIDE SEQUENCE</scope>
    <source>
        <strain evidence="2">CBS 315.58</strain>
    </source>
</reference>
<dbReference type="SUPFAM" id="SSF53335">
    <property type="entry name" value="S-adenosyl-L-methionine-dependent methyltransferases"/>
    <property type="match status" value="1"/>
</dbReference>
<gene>
    <name evidence="2" type="ORF">QBC40DRAFT_278384</name>
</gene>
<proteinExistence type="predicted"/>
<feature type="domain" description="Methyltransferase type 11" evidence="1">
    <location>
        <begin position="61"/>
        <end position="168"/>
    </location>
</feature>
<keyword evidence="3" id="KW-1185">Reference proteome</keyword>
<dbReference type="CDD" id="cd02440">
    <property type="entry name" value="AdoMet_MTases"/>
    <property type="match status" value="1"/>
</dbReference>
<dbReference type="Gene3D" id="3.40.50.150">
    <property type="entry name" value="Vaccinia Virus protein VP39"/>
    <property type="match status" value="1"/>
</dbReference>
<dbReference type="Pfam" id="PF08241">
    <property type="entry name" value="Methyltransf_11"/>
    <property type="match status" value="1"/>
</dbReference>